<name>A0A1U8I8N5_GOSHI</name>
<keyword evidence="1" id="KW-1185">Reference proteome</keyword>
<dbReference type="OMA" id="NNQVPCK"/>
<evidence type="ECO:0000313" key="1">
    <source>
        <dbReference type="Proteomes" id="UP000818029"/>
    </source>
</evidence>
<reference evidence="2" key="2">
    <citation type="submission" date="2025-08" db="UniProtKB">
        <authorList>
            <consortium name="RefSeq"/>
        </authorList>
    </citation>
    <scope>IDENTIFICATION</scope>
</reference>
<dbReference type="Proteomes" id="UP000818029">
    <property type="component" value="Chromosome D09"/>
</dbReference>
<dbReference type="RefSeq" id="XP_016672139.1">
    <property type="nucleotide sequence ID" value="XM_016816650.2"/>
</dbReference>
<accession>A0A1U8I8N5</accession>
<protein>
    <submittedName>
        <fullName evidence="2">Uncharacterized protein</fullName>
    </submittedName>
</protein>
<evidence type="ECO:0000313" key="2">
    <source>
        <dbReference type="RefSeq" id="XP_016672139.1"/>
    </source>
</evidence>
<dbReference type="PANTHER" id="PTHR34206">
    <property type="entry name" value="OS06G0193300 PROTEIN"/>
    <property type="match status" value="1"/>
</dbReference>
<dbReference type="OrthoDB" id="581210at2759"/>
<dbReference type="PANTHER" id="PTHR34206:SF1">
    <property type="entry name" value="OS10G0390701 PROTEIN"/>
    <property type="match status" value="1"/>
</dbReference>
<organism evidence="1 2">
    <name type="scientific">Gossypium hirsutum</name>
    <name type="common">Upland cotton</name>
    <name type="synonym">Gossypium mexicanum</name>
    <dbReference type="NCBI Taxonomy" id="3635"/>
    <lineage>
        <taxon>Eukaryota</taxon>
        <taxon>Viridiplantae</taxon>
        <taxon>Streptophyta</taxon>
        <taxon>Embryophyta</taxon>
        <taxon>Tracheophyta</taxon>
        <taxon>Spermatophyta</taxon>
        <taxon>Magnoliopsida</taxon>
        <taxon>eudicotyledons</taxon>
        <taxon>Gunneridae</taxon>
        <taxon>Pentapetalae</taxon>
        <taxon>rosids</taxon>
        <taxon>malvids</taxon>
        <taxon>Malvales</taxon>
        <taxon>Malvaceae</taxon>
        <taxon>Malvoideae</taxon>
        <taxon>Gossypium</taxon>
    </lineage>
</organism>
<reference evidence="1" key="1">
    <citation type="journal article" date="2020" name="Nat. Genet.">
        <title>Genomic diversifications of five Gossypium allopolyploid species and their impact on cotton improvement.</title>
        <authorList>
            <person name="Chen Z.J."/>
            <person name="Sreedasyam A."/>
            <person name="Ando A."/>
            <person name="Song Q."/>
            <person name="De Santiago L.M."/>
            <person name="Hulse-Kemp A.M."/>
            <person name="Ding M."/>
            <person name="Ye W."/>
            <person name="Kirkbride R.C."/>
            <person name="Jenkins J."/>
            <person name="Plott C."/>
            <person name="Lovell J."/>
            <person name="Lin Y.M."/>
            <person name="Vaughn R."/>
            <person name="Liu B."/>
            <person name="Simpson S."/>
            <person name="Scheffler B.E."/>
            <person name="Wen L."/>
            <person name="Saski C.A."/>
            <person name="Grover C.E."/>
            <person name="Hu G."/>
            <person name="Conover J.L."/>
            <person name="Carlson J.W."/>
            <person name="Shu S."/>
            <person name="Boston L.B."/>
            <person name="Williams M."/>
            <person name="Peterson D.G."/>
            <person name="McGee K."/>
            <person name="Jones D.C."/>
            <person name="Wendel J.F."/>
            <person name="Stelly D.M."/>
            <person name="Grimwood J."/>
            <person name="Schmutz J."/>
        </authorList>
    </citation>
    <scope>NUCLEOTIDE SEQUENCE [LARGE SCALE GENOMIC DNA]</scope>
    <source>
        <strain evidence="1">cv. TM-1</strain>
    </source>
</reference>
<dbReference type="PaxDb" id="3635-A0A1U8I8N5"/>
<dbReference type="KEGG" id="ghi:107891757"/>
<dbReference type="AlphaFoldDB" id="A0A1U8I8N5"/>
<sequence>MSVITCSFPVNLPFRTSKPHVNKIVMLQNNQVPCKKSPEIQISGFSNNNKVFEDKALGVICYRDDNGEIVCEGYDEGPRFISPTLFHHRDAEILDLLRERWIQIVNSGGFKNPKDGVSNFKGNGFNKFLQ</sequence>
<dbReference type="STRING" id="3635.A0A1U8I8N5"/>
<gene>
    <name evidence="2" type="primary">LOC107891757</name>
</gene>
<dbReference type="GeneID" id="107891757"/>
<proteinExistence type="predicted"/>